<accession>A0A926JNU3</accession>
<dbReference type="EMBL" id="JACVDC010000003">
    <property type="protein sequence ID" value="MBC9794730.1"/>
    <property type="molecule type" value="Genomic_DNA"/>
</dbReference>
<protein>
    <submittedName>
        <fullName evidence="3">BatA domain-containing protein</fullName>
    </submittedName>
</protein>
<evidence type="ECO:0000313" key="4">
    <source>
        <dbReference type="Proteomes" id="UP000653730"/>
    </source>
</evidence>
<gene>
    <name evidence="3" type="ORF">IBL28_02025</name>
</gene>
<dbReference type="InterPro" id="IPR011933">
    <property type="entry name" value="Double_TM_dom"/>
</dbReference>
<dbReference type="InterPro" id="IPR024163">
    <property type="entry name" value="Aerotolerance_reg_N"/>
</dbReference>
<proteinExistence type="predicted"/>
<keyword evidence="4" id="KW-1185">Reference proteome</keyword>
<dbReference type="Proteomes" id="UP000653730">
    <property type="component" value="Unassembled WGS sequence"/>
</dbReference>
<dbReference type="Pfam" id="PF07584">
    <property type="entry name" value="BatA"/>
    <property type="match status" value="1"/>
</dbReference>
<feature type="domain" description="Aerotolerance regulator N-terminal" evidence="2">
    <location>
        <begin position="1"/>
        <end position="76"/>
    </location>
</feature>
<keyword evidence="1" id="KW-1133">Transmembrane helix</keyword>
<name>A0A926JNU3_9FLAO</name>
<comment type="caution">
    <text evidence="3">The sequence shown here is derived from an EMBL/GenBank/DDBJ whole genome shotgun (WGS) entry which is preliminary data.</text>
</comment>
<dbReference type="PANTHER" id="PTHR37464">
    <property type="entry name" value="BLL2463 PROTEIN"/>
    <property type="match status" value="1"/>
</dbReference>
<feature type="transmembrane region" description="Helical" evidence="1">
    <location>
        <begin position="651"/>
        <end position="673"/>
    </location>
</feature>
<evidence type="ECO:0000256" key="1">
    <source>
        <dbReference type="SAM" id="Phobius"/>
    </source>
</evidence>
<dbReference type="PANTHER" id="PTHR37464:SF1">
    <property type="entry name" value="BLL2463 PROTEIN"/>
    <property type="match status" value="1"/>
</dbReference>
<keyword evidence="1" id="KW-0812">Transmembrane</keyword>
<evidence type="ECO:0000313" key="3">
    <source>
        <dbReference type="EMBL" id="MBC9794730.1"/>
    </source>
</evidence>
<organism evidence="3 4">
    <name type="scientific">Sinomicrobium weinanense</name>
    <dbReference type="NCBI Taxonomy" id="2842200"/>
    <lineage>
        <taxon>Bacteria</taxon>
        <taxon>Pseudomonadati</taxon>
        <taxon>Bacteroidota</taxon>
        <taxon>Flavobacteriia</taxon>
        <taxon>Flavobacteriales</taxon>
        <taxon>Flavobacteriaceae</taxon>
        <taxon>Sinomicrobium</taxon>
    </lineage>
</organism>
<reference evidence="3 4" key="1">
    <citation type="submission" date="2020-09" db="EMBL/GenBank/DDBJ databases">
        <title>Sinomicrobium weinanense sp. nov., a halophilic bacteria isolated from saline-alkali soil.</title>
        <authorList>
            <person name="Wu P."/>
            <person name="Ren H."/>
            <person name="Mei Y."/>
            <person name="Liang Y."/>
            <person name="Chen Z."/>
        </authorList>
    </citation>
    <scope>NUCLEOTIDE SEQUENCE [LARGE SCALE GENOMIC DNA]</scope>
    <source>
        <strain evidence="3 4">FJxs</strain>
    </source>
</reference>
<dbReference type="RefSeq" id="WP_187963890.1">
    <property type="nucleotide sequence ID" value="NZ_JACVDC010000003.1"/>
</dbReference>
<dbReference type="AlphaFoldDB" id="A0A926JNU3"/>
<feature type="transmembrane region" description="Helical" evidence="1">
    <location>
        <begin position="56"/>
        <end position="78"/>
    </location>
</feature>
<sequence length="674" mass="76173">MHFKHPEIFWALFLLLIPILVHLFQLRKFRKTSFTNVKFLKAIQLRTRKSSQVKKWLVLASRLLLLTCLVLAFAQPYFRENEDSGKPQETVIYLDNSFSMQASGTRGELLSQAVRDILAHDSEGKVSLFTNDASFRDVTIPDIKQELLQLDYTSNSPAPQSILLRGRNMFNGDTTTRKNFVLISDFQGWSLSETEGLPDGDSLVRYNLVQLSPQSTRNVSVDSIYIPDQMTASTQLTVLLSKNDSTDLTLPVSLYDGKNLIAKTTAGFDNSDKSEAVFRIEGNGSMEGKVIVEDDGLWYDNTLYFNLNPGEKSSILAINQADDDFLKKIFTEAEFHLTSADHDQLDYSLIPKQDLIVLNGLNSISGPLLSALEAFYHNGKHILIIPSGRIDKNPHNQLFNILNIGSINKTYSSVFSYKNTNSVPVTTAGQDRTDTTATNRKKITDIRFSHPLYKDVFNKGKKQLTNFQYPEAEISYELITDATTILAFEDNSPFLAQKDRTYFFTAALDLDNSDFKNSPLIVPTLYNIGKSSLQTPGLYYLIGRDNNIDIRKQTGFSRDAIVSLEKDGETLIPLQRSYPDKIRISTGEVPAKDGTYQVKDADSTLQHISFNYDRRESIFRYPSFTSAGASVYNSVGNALEEIKNTGSIRELWKWFVIFAIVFLVIEILLLKYFK</sequence>
<feature type="transmembrane region" description="Helical" evidence="1">
    <location>
        <begin position="6"/>
        <end position="24"/>
    </location>
</feature>
<dbReference type="NCBIfam" id="TIGR02226">
    <property type="entry name" value="two_anch"/>
    <property type="match status" value="1"/>
</dbReference>
<evidence type="ECO:0000259" key="2">
    <source>
        <dbReference type="Pfam" id="PF07584"/>
    </source>
</evidence>
<keyword evidence="1" id="KW-0472">Membrane</keyword>